<feature type="compositionally biased region" description="Basic and acidic residues" evidence="1">
    <location>
        <begin position="211"/>
        <end position="227"/>
    </location>
</feature>
<name>A0A9Q1RQ52_9SOLA</name>
<feature type="compositionally biased region" description="Basic and acidic residues" evidence="1">
    <location>
        <begin position="155"/>
        <end position="183"/>
    </location>
</feature>
<feature type="compositionally biased region" description="Basic and acidic residues" evidence="1">
    <location>
        <begin position="97"/>
        <end position="107"/>
    </location>
</feature>
<evidence type="ECO:0000256" key="1">
    <source>
        <dbReference type="SAM" id="MobiDB-lite"/>
    </source>
</evidence>
<organism evidence="2 3">
    <name type="scientific">Anisodus acutangulus</name>
    <dbReference type="NCBI Taxonomy" id="402998"/>
    <lineage>
        <taxon>Eukaryota</taxon>
        <taxon>Viridiplantae</taxon>
        <taxon>Streptophyta</taxon>
        <taxon>Embryophyta</taxon>
        <taxon>Tracheophyta</taxon>
        <taxon>Spermatophyta</taxon>
        <taxon>Magnoliopsida</taxon>
        <taxon>eudicotyledons</taxon>
        <taxon>Gunneridae</taxon>
        <taxon>Pentapetalae</taxon>
        <taxon>asterids</taxon>
        <taxon>lamiids</taxon>
        <taxon>Solanales</taxon>
        <taxon>Solanaceae</taxon>
        <taxon>Solanoideae</taxon>
        <taxon>Hyoscyameae</taxon>
        <taxon>Anisodus</taxon>
    </lineage>
</organism>
<feature type="compositionally biased region" description="Polar residues" evidence="1">
    <location>
        <begin position="134"/>
        <end position="151"/>
    </location>
</feature>
<comment type="caution">
    <text evidence="2">The sequence shown here is derived from an EMBL/GenBank/DDBJ whole genome shotgun (WGS) entry which is preliminary data.</text>
</comment>
<dbReference type="EMBL" id="JAJAGQ010000004">
    <property type="protein sequence ID" value="KAJ8566018.1"/>
    <property type="molecule type" value="Genomic_DNA"/>
</dbReference>
<feature type="region of interest" description="Disordered" evidence="1">
    <location>
        <begin position="92"/>
        <end position="227"/>
    </location>
</feature>
<proteinExistence type="predicted"/>
<keyword evidence="3" id="KW-1185">Reference proteome</keyword>
<evidence type="ECO:0000313" key="2">
    <source>
        <dbReference type="EMBL" id="KAJ8566018.1"/>
    </source>
</evidence>
<reference evidence="3" key="1">
    <citation type="journal article" date="2023" name="Proc. Natl. Acad. Sci. U.S.A.">
        <title>Genomic and structural basis for evolution of tropane alkaloid biosynthesis.</title>
        <authorList>
            <person name="Wanga Y.-J."/>
            <person name="Taina T."/>
            <person name="Yua J.-Y."/>
            <person name="Lia J."/>
            <person name="Xua B."/>
            <person name="Chenc J."/>
            <person name="D'Auriad J.C."/>
            <person name="Huanga J.-P."/>
            <person name="Huanga S.-X."/>
        </authorList>
    </citation>
    <scope>NUCLEOTIDE SEQUENCE [LARGE SCALE GENOMIC DNA]</scope>
    <source>
        <strain evidence="3">cv. KIB-2019</strain>
    </source>
</reference>
<gene>
    <name evidence="2" type="ORF">K7X08_008594</name>
</gene>
<dbReference type="Proteomes" id="UP001152561">
    <property type="component" value="Unassembled WGS sequence"/>
</dbReference>
<sequence>MEGLAYMMIGEAMTAVYISVDHTYVGNDMEVYGYGSSRKSRGTEAKCGTDPNQFGEVYKHCILGTNSGSIKFSHMIIADFSNALFFLQPKEENEEEDARKDEVHKDQQVNTLSSGKVVGGGPSQESNKGKNVAGGNTSEALNPVKSPTKNNMLEGHGENMEESEDVNHGNHDKQVEEVNKEILDTSVELSKSKSSSEDKVIIDTQQADDTEGQKEGRSNKPIVTEER</sequence>
<feature type="compositionally biased region" description="Basic and acidic residues" evidence="1">
    <location>
        <begin position="190"/>
        <end position="201"/>
    </location>
</feature>
<accession>A0A9Q1RQ52</accession>
<protein>
    <submittedName>
        <fullName evidence="2">Uncharacterized protein</fullName>
    </submittedName>
</protein>
<dbReference type="AlphaFoldDB" id="A0A9Q1RQ52"/>
<evidence type="ECO:0000313" key="3">
    <source>
        <dbReference type="Proteomes" id="UP001152561"/>
    </source>
</evidence>